<evidence type="ECO:0000256" key="1">
    <source>
        <dbReference type="ARBA" id="ARBA00004571"/>
    </source>
</evidence>
<accession>A0ABU9CM58</accession>
<dbReference type="Gene3D" id="2.170.130.10">
    <property type="entry name" value="TonB-dependent receptor, plug domain"/>
    <property type="match status" value="1"/>
</dbReference>
<keyword evidence="11 14" id="KW-0472">Membrane</keyword>
<keyword evidence="10 15" id="KW-0798">TonB box</keyword>
<evidence type="ECO:0000256" key="6">
    <source>
        <dbReference type="ARBA" id="ARBA00022692"/>
    </source>
</evidence>
<dbReference type="Gene3D" id="2.40.170.20">
    <property type="entry name" value="TonB-dependent receptor, beta-barrel domain"/>
    <property type="match status" value="1"/>
</dbReference>
<dbReference type="PROSITE" id="PS52016">
    <property type="entry name" value="TONB_DEPENDENT_REC_3"/>
    <property type="match status" value="1"/>
</dbReference>
<evidence type="ECO:0000256" key="5">
    <source>
        <dbReference type="ARBA" id="ARBA00022496"/>
    </source>
</evidence>
<keyword evidence="7 17" id="KW-0732">Signal</keyword>
<sequence length="796" mass="85964">MHHRSFFRATPVARALAVLLAGAAASAFAQQATNEADQPRAKDDNVRIGTVVITGQGDRLGAGQMLKEDVAKARSTVTKAATEKDRATGNPYQALAMLPSINTFNHDATGLFGGGLSVRGFNSDQLGFTINGVPVNDSGNFAVYPQEYIDQENVCTMSVAQGSPDSESPHAGATGGNVSISTCDPEDKRRVRVAQTVGGLNLSRTFVRVDSGRFADGRAKVFVSLSHSQADKWKGEGQAKRDHLDAAFRFDINQDNVILGSLVYNRAVNNNFYNMTLAELNSKGYYYDYSTTFKPRVAGVNGTAQVESAQSAPIYYGVALNPFENAIVSVSGSFKVAKDTYLKVQPYLWYGFGNGGWSDRAVSEATGLSGGAVDINGDGDTLDTVRVGRASVTRTHRPGVTAELNTTWGDHALKFGLWYERADHRQTQPITQLNADGSPADIWLRDCIKRSTGVCYQGRDWDTISTAYQAYVSDNMTFMGDRGLLTLSVRTPHVTRDVTSAQSEGQTLATYRIQRDYNEVLPQAGVRFNLDKQQQVFANIAKNFKAPPNFAFTGSNVRLVNGVITPYVEIKPETSVMLDVGYRLQTNLGSLSATVFNADFKNRQATATDQATLVSTYTNAGATNNRGLELEAGSAPFFGGFTVYGSLTLQKSKLKDDLQASTAVKLPTSGKQMTLTPETMVAAALQYAAGPYYARLKLKHTGKQYATLMNDEETPAYTTGDLDFGYKFADMGIVKSPTLRLNISNIGNTKYRNPSSGTGNNAVTYTSTAGTVAGTAPTYYLGAPRLVTLSLSADFQ</sequence>
<keyword evidence="9" id="KW-0406">Ion transport</keyword>
<feature type="signal peptide" evidence="17">
    <location>
        <begin position="1"/>
        <end position="29"/>
    </location>
</feature>
<dbReference type="Proteomes" id="UP001365405">
    <property type="component" value="Unassembled WGS sequence"/>
</dbReference>
<dbReference type="Pfam" id="PF07715">
    <property type="entry name" value="Plug"/>
    <property type="match status" value="1"/>
</dbReference>
<keyword evidence="21" id="KW-1185">Reference proteome</keyword>
<evidence type="ECO:0000256" key="8">
    <source>
        <dbReference type="ARBA" id="ARBA00023004"/>
    </source>
</evidence>
<dbReference type="InterPro" id="IPR039426">
    <property type="entry name" value="TonB-dep_rcpt-like"/>
</dbReference>
<feature type="domain" description="TonB-dependent receptor plug" evidence="19">
    <location>
        <begin position="67"/>
        <end position="176"/>
    </location>
</feature>
<dbReference type="InterPro" id="IPR037066">
    <property type="entry name" value="Plug_dom_sf"/>
</dbReference>
<keyword evidence="13 14" id="KW-0998">Cell outer membrane</keyword>
<comment type="caution">
    <text evidence="20">The sequence shown here is derived from an EMBL/GenBank/DDBJ whole genome shotgun (WGS) entry which is preliminary data.</text>
</comment>
<feature type="domain" description="TonB-dependent receptor-like beta-barrel" evidence="18">
    <location>
        <begin position="283"/>
        <end position="746"/>
    </location>
</feature>
<name>A0ABU9CM58_9BURK</name>
<evidence type="ECO:0000256" key="13">
    <source>
        <dbReference type="ARBA" id="ARBA00023237"/>
    </source>
</evidence>
<dbReference type="SUPFAM" id="SSF56935">
    <property type="entry name" value="Porins"/>
    <property type="match status" value="1"/>
</dbReference>
<dbReference type="Pfam" id="PF00593">
    <property type="entry name" value="TonB_dep_Rec_b-barrel"/>
    <property type="match status" value="1"/>
</dbReference>
<evidence type="ECO:0000256" key="10">
    <source>
        <dbReference type="ARBA" id="ARBA00023077"/>
    </source>
</evidence>
<dbReference type="InterPro" id="IPR036942">
    <property type="entry name" value="Beta-barrel_TonB_sf"/>
</dbReference>
<keyword evidence="3 14" id="KW-0813">Transport</keyword>
<dbReference type="RefSeq" id="WP_341411348.1">
    <property type="nucleotide sequence ID" value="NZ_JBBUTH010000008.1"/>
</dbReference>
<evidence type="ECO:0000256" key="2">
    <source>
        <dbReference type="ARBA" id="ARBA00009810"/>
    </source>
</evidence>
<evidence type="ECO:0000256" key="11">
    <source>
        <dbReference type="ARBA" id="ARBA00023136"/>
    </source>
</evidence>
<evidence type="ECO:0000256" key="9">
    <source>
        <dbReference type="ARBA" id="ARBA00023065"/>
    </source>
</evidence>
<keyword evidence="4 14" id="KW-1134">Transmembrane beta strand</keyword>
<keyword evidence="5" id="KW-0410">Iron transport</keyword>
<evidence type="ECO:0000256" key="16">
    <source>
        <dbReference type="SAM" id="MobiDB-lite"/>
    </source>
</evidence>
<keyword evidence="12 20" id="KW-0675">Receptor</keyword>
<dbReference type="PANTHER" id="PTHR32552">
    <property type="entry name" value="FERRICHROME IRON RECEPTOR-RELATED"/>
    <property type="match status" value="1"/>
</dbReference>
<evidence type="ECO:0000256" key="17">
    <source>
        <dbReference type="SAM" id="SignalP"/>
    </source>
</evidence>
<evidence type="ECO:0000256" key="15">
    <source>
        <dbReference type="RuleBase" id="RU003357"/>
    </source>
</evidence>
<evidence type="ECO:0000256" key="7">
    <source>
        <dbReference type="ARBA" id="ARBA00022729"/>
    </source>
</evidence>
<gene>
    <name evidence="20" type="ORF">AACH10_15460</name>
</gene>
<keyword evidence="8" id="KW-0408">Iron</keyword>
<feature type="region of interest" description="Disordered" evidence="16">
    <location>
        <begin position="160"/>
        <end position="184"/>
    </location>
</feature>
<protein>
    <submittedName>
        <fullName evidence="20">TonB-dependent receptor</fullName>
    </submittedName>
</protein>
<evidence type="ECO:0000259" key="19">
    <source>
        <dbReference type="Pfam" id="PF07715"/>
    </source>
</evidence>
<evidence type="ECO:0000259" key="18">
    <source>
        <dbReference type="Pfam" id="PF00593"/>
    </source>
</evidence>
<organism evidence="20 21">
    <name type="scientific">Pseudaquabacterium inlustre</name>
    <dbReference type="NCBI Taxonomy" id="2984192"/>
    <lineage>
        <taxon>Bacteria</taxon>
        <taxon>Pseudomonadati</taxon>
        <taxon>Pseudomonadota</taxon>
        <taxon>Betaproteobacteria</taxon>
        <taxon>Burkholderiales</taxon>
        <taxon>Sphaerotilaceae</taxon>
        <taxon>Pseudaquabacterium</taxon>
    </lineage>
</organism>
<evidence type="ECO:0000313" key="21">
    <source>
        <dbReference type="Proteomes" id="UP001365405"/>
    </source>
</evidence>
<dbReference type="EMBL" id="JBBUTH010000008">
    <property type="protein sequence ID" value="MEK8051647.1"/>
    <property type="molecule type" value="Genomic_DNA"/>
</dbReference>
<evidence type="ECO:0000256" key="4">
    <source>
        <dbReference type="ARBA" id="ARBA00022452"/>
    </source>
</evidence>
<comment type="similarity">
    <text evidence="2 14 15">Belongs to the TonB-dependent receptor family.</text>
</comment>
<dbReference type="InterPro" id="IPR000531">
    <property type="entry name" value="Beta-barrel_TonB"/>
</dbReference>
<comment type="subcellular location">
    <subcellularLocation>
        <location evidence="1 14">Cell outer membrane</location>
        <topology evidence="1 14">Multi-pass membrane protein</topology>
    </subcellularLocation>
</comment>
<reference evidence="20 21" key="1">
    <citation type="submission" date="2024-04" db="EMBL/GenBank/DDBJ databases">
        <title>Novel species of the genus Ideonella isolated from streams.</title>
        <authorList>
            <person name="Lu H."/>
        </authorList>
    </citation>
    <scope>NUCLEOTIDE SEQUENCE [LARGE SCALE GENOMIC DNA]</scope>
    <source>
        <strain evidence="20 21">DXS22W</strain>
    </source>
</reference>
<keyword evidence="6 14" id="KW-0812">Transmembrane</keyword>
<evidence type="ECO:0000256" key="3">
    <source>
        <dbReference type="ARBA" id="ARBA00022448"/>
    </source>
</evidence>
<evidence type="ECO:0000313" key="20">
    <source>
        <dbReference type="EMBL" id="MEK8051647.1"/>
    </source>
</evidence>
<evidence type="ECO:0000256" key="14">
    <source>
        <dbReference type="PROSITE-ProRule" id="PRU01360"/>
    </source>
</evidence>
<dbReference type="InterPro" id="IPR012910">
    <property type="entry name" value="Plug_dom"/>
</dbReference>
<dbReference type="PANTHER" id="PTHR32552:SF89">
    <property type="entry name" value="CATECHOLATE SIDEROPHORE RECEPTOR FIU"/>
    <property type="match status" value="1"/>
</dbReference>
<feature type="chain" id="PRO_5046748877" evidence="17">
    <location>
        <begin position="30"/>
        <end position="796"/>
    </location>
</feature>
<proteinExistence type="inferred from homology"/>
<evidence type="ECO:0000256" key="12">
    <source>
        <dbReference type="ARBA" id="ARBA00023170"/>
    </source>
</evidence>